<comment type="caution">
    <text evidence="1">The sequence shown here is derived from an EMBL/GenBank/DDBJ whole genome shotgun (WGS) entry which is preliminary data.</text>
</comment>
<dbReference type="AlphaFoldDB" id="A0AAD7EKJ0"/>
<accession>A0AAD7EKJ0</accession>
<dbReference type="CDD" id="cd21037">
    <property type="entry name" value="MLKL_NTD"/>
    <property type="match status" value="1"/>
</dbReference>
<dbReference type="InterPro" id="IPR059179">
    <property type="entry name" value="MLKL-like_MCAfunc"/>
</dbReference>
<sequence length="277" mass="31089">MRFPFPVPSRARLKRFPLSLRKSLPSQSSTSHTLPDILRTSLLALRESADACPPLKSAVGGVVALWDIAEVGTSRRAKHAKRDARDIAFRTNEIMENIGDAVPDVSKISPPLLAKIVDLALLLEDIRRDMEIITSTGGIVRVARLNRNERVLQDIRVKLDEKTHDFATGSLLRQEIQQAQMAVEQTQFISQHKETHYEVKKIVDTMHTFASEIALVRTYCVFILFFGSSLMHQDAPARDGRARVAMHPSHLARGAASQGLPRGLSLYFHFTSRERHP</sequence>
<dbReference type="EMBL" id="JARIHO010000034">
    <property type="protein sequence ID" value="KAJ7333295.1"/>
    <property type="molecule type" value="Genomic_DNA"/>
</dbReference>
<name>A0AAD7EKJ0_9AGAR</name>
<proteinExistence type="predicted"/>
<protein>
    <submittedName>
        <fullName evidence="1">Uncharacterized protein</fullName>
    </submittedName>
</protein>
<keyword evidence="2" id="KW-1185">Reference proteome</keyword>
<evidence type="ECO:0000313" key="1">
    <source>
        <dbReference type="EMBL" id="KAJ7333295.1"/>
    </source>
</evidence>
<reference evidence="1" key="1">
    <citation type="submission" date="2023-03" db="EMBL/GenBank/DDBJ databases">
        <title>Massive genome expansion in bonnet fungi (Mycena s.s.) driven by repeated elements and novel gene families across ecological guilds.</title>
        <authorList>
            <consortium name="Lawrence Berkeley National Laboratory"/>
            <person name="Harder C.B."/>
            <person name="Miyauchi S."/>
            <person name="Viragh M."/>
            <person name="Kuo A."/>
            <person name="Thoen E."/>
            <person name="Andreopoulos B."/>
            <person name="Lu D."/>
            <person name="Skrede I."/>
            <person name="Drula E."/>
            <person name="Henrissat B."/>
            <person name="Morin E."/>
            <person name="Kohler A."/>
            <person name="Barry K."/>
            <person name="LaButti K."/>
            <person name="Morin E."/>
            <person name="Salamov A."/>
            <person name="Lipzen A."/>
            <person name="Mereny Z."/>
            <person name="Hegedus B."/>
            <person name="Baldrian P."/>
            <person name="Stursova M."/>
            <person name="Weitz H."/>
            <person name="Taylor A."/>
            <person name="Grigoriev I.V."/>
            <person name="Nagy L.G."/>
            <person name="Martin F."/>
            <person name="Kauserud H."/>
        </authorList>
    </citation>
    <scope>NUCLEOTIDE SEQUENCE</scope>
    <source>
        <strain evidence="1">CBHHK002</strain>
    </source>
</reference>
<evidence type="ECO:0000313" key="2">
    <source>
        <dbReference type="Proteomes" id="UP001218218"/>
    </source>
</evidence>
<gene>
    <name evidence="1" type="ORF">DFH08DRAFT_939916</name>
</gene>
<organism evidence="1 2">
    <name type="scientific">Mycena albidolilacea</name>
    <dbReference type="NCBI Taxonomy" id="1033008"/>
    <lineage>
        <taxon>Eukaryota</taxon>
        <taxon>Fungi</taxon>
        <taxon>Dikarya</taxon>
        <taxon>Basidiomycota</taxon>
        <taxon>Agaricomycotina</taxon>
        <taxon>Agaricomycetes</taxon>
        <taxon>Agaricomycetidae</taxon>
        <taxon>Agaricales</taxon>
        <taxon>Marasmiineae</taxon>
        <taxon>Mycenaceae</taxon>
        <taxon>Mycena</taxon>
    </lineage>
</organism>
<dbReference type="Proteomes" id="UP001218218">
    <property type="component" value="Unassembled WGS sequence"/>
</dbReference>
<feature type="non-terminal residue" evidence="1">
    <location>
        <position position="1"/>
    </location>
</feature>